<protein>
    <recommendedName>
        <fullName evidence="3">DUF2946 domain-containing protein</fullName>
    </recommendedName>
</protein>
<sequence length="139" mass="14140">MACARLYGTWTGPGGRRPRLRPAGRRLLALLVLYALTLQSVLGGLAMAAAAGPEHVLCLAGGPIDRSAPDDPHHPAHAPMACCLACHVAAPTALPAPAPAEAVPALYPVALIRARPARTALPRAPPAAGSRARAPPPVV</sequence>
<gene>
    <name evidence="1" type="ORF">SAMN05216360_101322</name>
</gene>
<dbReference type="EMBL" id="FNHS01000001">
    <property type="protein sequence ID" value="SDM24831.1"/>
    <property type="molecule type" value="Genomic_DNA"/>
</dbReference>
<dbReference type="STRING" id="582672.SAMN05216360_101322"/>
<dbReference type="RefSeq" id="WP_244507387.1">
    <property type="nucleotide sequence ID" value="NZ_FNHS01000001.1"/>
</dbReference>
<proteinExistence type="predicted"/>
<accession>A0A1G9RNW2</accession>
<organism evidence="1 2">
    <name type="scientific">Methylobacterium phyllostachyos</name>
    <dbReference type="NCBI Taxonomy" id="582672"/>
    <lineage>
        <taxon>Bacteria</taxon>
        <taxon>Pseudomonadati</taxon>
        <taxon>Pseudomonadota</taxon>
        <taxon>Alphaproteobacteria</taxon>
        <taxon>Hyphomicrobiales</taxon>
        <taxon>Methylobacteriaceae</taxon>
        <taxon>Methylobacterium</taxon>
    </lineage>
</organism>
<name>A0A1G9RNW2_9HYPH</name>
<dbReference type="Proteomes" id="UP000198704">
    <property type="component" value="Unassembled WGS sequence"/>
</dbReference>
<dbReference type="AlphaFoldDB" id="A0A1G9RNW2"/>
<evidence type="ECO:0008006" key="3">
    <source>
        <dbReference type="Google" id="ProtNLM"/>
    </source>
</evidence>
<reference evidence="2" key="1">
    <citation type="submission" date="2016-10" db="EMBL/GenBank/DDBJ databases">
        <authorList>
            <person name="Varghese N."/>
            <person name="Submissions S."/>
        </authorList>
    </citation>
    <scope>NUCLEOTIDE SEQUENCE [LARGE SCALE GENOMIC DNA]</scope>
    <source>
        <strain evidence="2">BL47</strain>
    </source>
</reference>
<evidence type="ECO:0000313" key="1">
    <source>
        <dbReference type="EMBL" id="SDM24831.1"/>
    </source>
</evidence>
<keyword evidence="2" id="KW-1185">Reference proteome</keyword>
<evidence type="ECO:0000313" key="2">
    <source>
        <dbReference type="Proteomes" id="UP000198704"/>
    </source>
</evidence>